<feature type="transmembrane region" description="Helical" evidence="1">
    <location>
        <begin position="34"/>
        <end position="55"/>
    </location>
</feature>
<keyword evidence="1" id="KW-1133">Transmembrane helix</keyword>
<gene>
    <name evidence="2" type="ORF">GLOTRDRAFT_98775</name>
</gene>
<evidence type="ECO:0000313" key="2">
    <source>
        <dbReference type="EMBL" id="EPQ58053.1"/>
    </source>
</evidence>
<keyword evidence="1" id="KW-0472">Membrane</keyword>
<sequence>MENASSRPYGDPECVHEEKSMTCSERMQVSMAPVTTPLSIALIFIFPFNVAVTCVV</sequence>
<accession>S7QFX1</accession>
<dbReference type="RefSeq" id="XP_007863339.1">
    <property type="nucleotide sequence ID" value="XM_007865148.1"/>
</dbReference>
<keyword evidence="3" id="KW-1185">Reference proteome</keyword>
<dbReference type="HOGENOM" id="CLU_3014346_0_0_1"/>
<name>S7QFX1_GLOTA</name>
<proteinExistence type="predicted"/>
<organism evidence="2 3">
    <name type="scientific">Gloeophyllum trabeum (strain ATCC 11539 / FP-39264 / Madison 617)</name>
    <name type="common">Brown rot fungus</name>
    <dbReference type="NCBI Taxonomy" id="670483"/>
    <lineage>
        <taxon>Eukaryota</taxon>
        <taxon>Fungi</taxon>
        <taxon>Dikarya</taxon>
        <taxon>Basidiomycota</taxon>
        <taxon>Agaricomycotina</taxon>
        <taxon>Agaricomycetes</taxon>
        <taxon>Gloeophyllales</taxon>
        <taxon>Gloeophyllaceae</taxon>
        <taxon>Gloeophyllum</taxon>
    </lineage>
</organism>
<protein>
    <submittedName>
        <fullName evidence="2">Uncharacterized protein</fullName>
    </submittedName>
</protein>
<dbReference type="AlphaFoldDB" id="S7QFX1"/>
<reference evidence="2 3" key="1">
    <citation type="journal article" date="2012" name="Science">
        <title>The Paleozoic origin of enzymatic lignin decomposition reconstructed from 31 fungal genomes.</title>
        <authorList>
            <person name="Floudas D."/>
            <person name="Binder M."/>
            <person name="Riley R."/>
            <person name="Barry K."/>
            <person name="Blanchette R.A."/>
            <person name="Henrissat B."/>
            <person name="Martinez A.T."/>
            <person name="Otillar R."/>
            <person name="Spatafora J.W."/>
            <person name="Yadav J.S."/>
            <person name="Aerts A."/>
            <person name="Benoit I."/>
            <person name="Boyd A."/>
            <person name="Carlson A."/>
            <person name="Copeland A."/>
            <person name="Coutinho P.M."/>
            <person name="de Vries R.P."/>
            <person name="Ferreira P."/>
            <person name="Findley K."/>
            <person name="Foster B."/>
            <person name="Gaskell J."/>
            <person name="Glotzer D."/>
            <person name="Gorecki P."/>
            <person name="Heitman J."/>
            <person name="Hesse C."/>
            <person name="Hori C."/>
            <person name="Igarashi K."/>
            <person name="Jurgens J.A."/>
            <person name="Kallen N."/>
            <person name="Kersten P."/>
            <person name="Kohler A."/>
            <person name="Kuees U."/>
            <person name="Kumar T.K.A."/>
            <person name="Kuo A."/>
            <person name="LaButti K."/>
            <person name="Larrondo L.F."/>
            <person name="Lindquist E."/>
            <person name="Ling A."/>
            <person name="Lombard V."/>
            <person name="Lucas S."/>
            <person name="Lundell T."/>
            <person name="Martin R."/>
            <person name="McLaughlin D.J."/>
            <person name="Morgenstern I."/>
            <person name="Morin E."/>
            <person name="Murat C."/>
            <person name="Nagy L.G."/>
            <person name="Nolan M."/>
            <person name="Ohm R.A."/>
            <person name="Patyshakuliyeva A."/>
            <person name="Rokas A."/>
            <person name="Ruiz-Duenas F.J."/>
            <person name="Sabat G."/>
            <person name="Salamov A."/>
            <person name="Samejima M."/>
            <person name="Schmutz J."/>
            <person name="Slot J.C."/>
            <person name="St John F."/>
            <person name="Stenlid J."/>
            <person name="Sun H."/>
            <person name="Sun S."/>
            <person name="Syed K."/>
            <person name="Tsang A."/>
            <person name="Wiebenga A."/>
            <person name="Young D."/>
            <person name="Pisabarro A."/>
            <person name="Eastwood D.C."/>
            <person name="Martin F."/>
            <person name="Cullen D."/>
            <person name="Grigoriev I.V."/>
            <person name="Hibbett D.S."/>
        </authorList>
    </citation>
    <scope>NUCLEOTIDE SEQUENCE [LARGE SCALE GENOMIC DNA]</scope>
    <source>
        <strain evidence="2 3">ATCC 11539</strain>
    </source>
</reference>
<dbReference type="GeneID" id="19310053"/>
<keyword evidence="1" id="KW-0812">Transmembrane</keyword>
<dbReference type="Proteomes" id="UP000030669">
    <property type="component" value="Unassembled WGS sequence"/>
</dbReference>
<dbReference type="KEGG" id="gtr:GLOTRDRAFT_98775"/>
<evidence type="ECO:0000313" key="3">
    <source>
        <dbReference type="Proteomes" id="UP000030669"/>
    </source>
</evidence>
<evidence type="ECO:0000256" key="1">
    <source>
        <dbReference type="SAM" id="Phobius"/>
    </source>
</evidence>
<dbReference type="EMBL" id="KB469298">
    <property type="protein sequence ID" value="EPQ58053.1"/>
    <property type="molecule type" value="Genomic_DNA"/>
</dbReference>